<dbReference type="AlphaFoldDB" id="A0A0A1N581"/>
<feature type="compositionally biased region" description="Basic and acidic residues" evidence="1">
    <location>
        <begin position="82"/>
        <end position="111"/>
    </location>
</feature>
<feature type="region of interest" description="Disordered" evidence="1">
    <location>
        <begin position="1"/>
        <end position="20"/>
    </location>
</feature>
<reference evidence="3 4" key="1">
    <citation type="journal article" date="2016" name="Proc. Natl. Acad. Sci. U.S.A.">
        <title>Lipid metabolic changes in an early divergent fungus govern the establishment of a mutualistic symbiosis with endobacteria.</title>
        <authorList>
            <person name="Lastovetsky O.A."/>
            <person name="Gaspar M.L."/>
            <person name="Mondo S.J."/>
            <person name="LaButti K.M."/>
            <person name="Sandor L."/>
            <person name="Grigoriev I.V."/>
            <person name="Henry S.A."/>
            <person name="Pawlowska T.E."/>
        </authorList>
    </citation>
    <scope>NUCLEOTIDE SEQUENCE [LARGE SCALE GENOMIC DNA]</scope>
    <source>
        <strain evidence="3 4">ATCC 11559</strain>
    </source>
</reference>
<evidence type="ECO:0000313" key="3">
    <source>
        <dbReference type="EMBL" id="ORE16910.1"/>
    </source>
</evidence>
<evidence type="ECO:0000313" key="4">
    <source>
        <dbReference type="Proteomes" id="UP000242381"/>
    </source>
</evidence>
<dbReference type="InterPro" id="IPR006016">
    <property type="entry name" value="UspA"/>
</dbReference>
<dbReference type="GO" id="GO:0016787">
    <property type="term" value="F:hydrolase activity"/>
    <property type="evidence" value="ECO:0007669"/>
    <property type="project" value="UniProtKB-KW"/>
</dbReference>
<feature type="domain" description="UspA" evidence="2">
    <location>
        <begin position="188"/>
        <end position="325"/>
    </location>
</feature>
<dbReference type="PRINTS" id="PR01438">
    <property type="entry name" value="UNVRSLSTRESS"/>
</dbReference>
<keyword evidence="3" id="KW-0378">Hydrolase</keyword>
<evidence type="ECO:0000256" key="1">
    <source>
        <dbReference type="SAM" id="MobiDB-lite"/>
    </source>
</evidence>
<organism evidence="3 4">
    <name type="scientific">Rhizopus microsporus</name>
    <dbReference type="NCBI Taxonomy" id="58291"/>
    <lineage>
        <taxon>Eukaryota</taxon>
        <taxon>Fungi</taxon>
        <taxon>Fungi incertae sedis</taxon>
        <taxon>Mucoromycota</taxon>
        <taxon>Mucoromycotina</taxon>
        <taxon>Mucoromycetes</taxon>
        <taxon>Mucorales</taxon>
        <taxon>Mucorineae</taxon>
        <taxon>Rhizopodaceae</taxon>
        <taxon>Rhizopus</taxon>
    </lineage>
</organism>
<protein>
    <submittedName>
        <fullName evidence="3">Adenine nucleotide alpha hydrolases-like protein</fullName>
    </submittedName>
</protein>
<sequence>MSQENLLKSPETVPLTTEEPIRRTWLKDELENINRCSSEEETEQELELSHEQNKIENIILPEENQSDGVDMMALLSRQLSDYEDKTEDGHQNVQEPDDKLSDEELVKRTEQNKYISHTPTPPLSNNSSNASLHKQSEKVLQELLVFSENPVAINNVDRITVIRYFGAGKNGVLPSNYRLKRRQTKCYLVAFDFSDESDNALDWAMGSILRDGDEIHIATVSNREDNPDVVKASGLDKGSELERISKMLADRAKRTMDQMFLFSIKVVTHAIVGRVKEKLKGLIEENKYDMVVCGSRGRSSVKRLLMGSVSTYLVHATPVPVVVVRKKQEKPKLIRRPSGSHSLSESMRIGTLKVDELS</sequence>
<dbReference type="Gene3D" id="3.40.50.620">
    <property type="entry name" value="HUPs"/>
    <property type="match status" value="1"/>
</dbReference>
<dbReference type="PANTHER" id="PTHR46100">
    <property type="entry name" value="IMP2'P"/>
    <property type="match status" value="1"/>
</dbReference>
<dbReference type="PANTHER" id="PTHR46100:SF4">
    <property type="entry name" value="USPA DOMAIN-CONTAINING PROTEIN"/>
    <property type="match status" value="1"/>
</dbReference>
<evidence type="ECO:0000259" key="2">
    <source>
        <dbReference type="Pfam" id="PF00582"/>
    </source>
</evidence>
<dbReference type="SUPFAM" id="SSF52402">
    <property type="entry name" value="Adenine nucleotide alpha hydrolases-like"/>
    <property type="match status" value="1"/>
</dbReference>
<dbReference type="InterPro" id="IPR006015">
    <property type="entry name" value="Universal_stress_UspA"/>
</dbReference>
<proteinExistence type="predicted"/>
<feature type="compositionally biased region" description="Low complexity" evidence="1">
    <location>
        <begin position="123"/>
        <end position="133"/>
    </location>
</feature>
<dbReference type="CDD" id="cd23659">
    <property type="entry name" value="USP_At3g01520-like"/>
    <property type="match status" value="1"/>
</dbReference>
<dbReference type="VEuPathDB" id="FungiDB:BCV72DRAFT_327013"/>
<accession>A0A0A1N581</accession>
<feature type="region of interest" description="Disordered" evidence="1">
    <location>
        <begin position="82"/>
        <end position="134"/>
    </location>
</feature>
<dbReference type="EMBL" id="KV921371">
    <property type="protein sequence ID" value="ORE16910.1"/>
    <property type="molecule type" value="Genomic_DNA"/>
</dbReference>
<gene>
    <name evidence="3" type="ORF">BCV71DRAFT_244345</name>
</gene>
<dbReference type="OMA" id="THAMIGR"/>
<dbReference type="InterPro" id="IPR014729">
    <property type="entry name" value="Rossmann-like_a/b/a_fold"/>
</dbReference>
<dbReference type="Proteomes" id="UP000242381">
    <property type="component" value="Unassembled WGS sequence"/>
</dbReference>
<name>A0A0A1N581_RHIZD</name>
<dbReference type="Pfam" id="PF00582">
    <property type="entry name" value="Usp"/>
    <property type="match status" value="1"/>
</dbReference>